<reference evidence="1" key="1">
    <citation type="submission" date="2022-10" db="EMBL/GenBank/DDBJ databases">
        <title>The WGS of Solirubrobacter ginsenosidimutans DSM 21036.</title>
        <authorList>
            <person name="Jiang Z."/>
        </authorList>
    </citation>
    <scope>NUCLEOTIDE SEQUENCE</scope>
    <source>
        <strain evidence="1">DSM 21036</strain>
    </source>
</reference>
<protein>
    <submittedName>
        <fullName evidence="1">Uncharacterized protein</fullName>
    </submittedName>
</protein>
<proteinExistence type="predicted"/>
<gene>
    <name evidence="1" type="ORF">OM076_25305</name>
</gene>
<comment type="caution">
    <text evidence="1">The sequence shown here is derived from an EMBL/GenBank/DDBJ whole genome shotgun (WGS) entry which is preliminary data.</text>
</comment>
<name>A0A9X3MXU2_9ACTN</name>
<evidence type="ECO:0000313" key="2">
    <source>
        <dbReference type="Proteomes" id="UP001149140"/>
    </source>
</evidence>
<accession>A0A9X3MXU2</accession>
<evidence type="ECO:0000313" key="1">
    <source>
        <dbReference type="EMBL" id="MDA0163616.1"/>
    </source>
</evidence>
<keyword evidence="2" id="KW-1185">Reference proteome</keyword>
<sequence length="53" mass="5890">MDNPIRTDGPDPLDTHEEGRVAGLTGMSADAAKTFLDFHTGLRWLHIRDQQEG</sequence>
<dbReference type="AlphaFoldDB" id="A0A9X3MXU2"/>
<dbReference type="EMBL" id="JAPDOD010000026">
    <property type="protein sequence ID" value="MDA0163616.1"/>
    <property type="molecule type" value="Genomic_DNA"/>
</dbReference>
<organism evidence="1 2">
    <name type="scientific">Solirubrobacter ginsenosidimutans</name>
    <dbReference type="NCBI Taxonomy" id="490573"/>
    <lineage>
        <taxon>Bacteria</taxon>
        <taxon>Bacillati</taxon>
        <taxon>Actinomycetota</taxon>
        <taxon>Thermoleophilia</taxon>
        <taxon>Solirubrobacterales</taxon>
        <taxon>Solirubrobacteraceae</taxon>
        <taxon>Solirubrobacter</taxon>
    </lineage>
</organism>
<dbReference type="Proteomes" id="UP001149140">
    <property type="component" value="Unassembled WGS sequence"/>
</dbReference>
<dbReference type="RefSeq" id="WP_270042861.1">
    <property type="nucleotide sequence ID" value="NZ_JAPDOD010000026.1"/>
</dbReference>